<dbReference type="SUPFAM" id="SSF55729">
    <property type="entry name" value="Acyl-CoA N-acyltransferases (Nat)"/>
    <property type="match status" value="1"/>
</dbReference>
<evidence type="ECO:0000313" key="2">
    <source>
        <dbReference type="EMBL" id="PAD74496.1"/>
    </source>
</evidence>
<gene>
    <name evidence="2" type="ORF">CHH67_17530</name>
</gene>
<name>A0A268EMZ7_9BACL</name>
<dbReference type="PROSITE" id="PS51186">
    <property type="entry name" value="GNAT"/>
    <property type="match status" value="1"/>
</dbReference>
<dbReference type="OrthoDB" id="3172674at2"/>
<dbReference type="AlphaFoldDB" id="A0A268EMZ7"/>
<dbReference type="EMBL" id="NPBY01000055">
    <property type="protein sequence ID" value="PAD74496.1"/>
    <property type="molecule type" value="Genomic_DNA"/>
</dbReference>
<dbReference type="InterPro" id="IPR000182">
    <property type="entry name" value="GNAT_dom"/>
</dbReference>
<evidence type="ECO:0000259" key="1">
    <source>
        <dbReference type="PROSITE" id="PS51186"/>
    </source>
</evidence>
<dbReference type="Proteomes" id="UP000215596">
    <property type="component" value="Unassembled WGS sequence"/>
</dbReference>
<dbReference type="GO" id="GO:0016747">
    <property type="term" value="F:acyltransferase activity, transferring groups other than amino-acyl groups"/>
    <property type="evidence" value="ECO:0007669"/>
    <property type="project" value="InterPro"/>
</dbReference>
<keyword evidence="2" id="KW-0808">Transferase</keyword>
<organism evidence="2 3">
    <name type="scientific">Paenibacillus campinasensis</name>
    <dbReference type="NCBI Taxonomy" id="66347"/>
    <lineage>
        <taxon>Bacteria</taxon>
        <taxon>Bacillati</taxon>
        <taxon>Bacillota</taxon>
        <taxon>Bacilli</taxon>
        <taxon>Bacillales</taxon>
        <taxon>Paenibacillaceae</taxon>
        <taxon>Paenibacillus</taxon>
    </lineage>
</organism>
<sequence length="251" mass="28305">MEPGLEIIRNQVRESGCYCMRSMKKHPGYENKVNWTESQFDHGLSYVQIKQGKKVLGFIEYAPGESSWRAVHADGYLVIHCLWVGVPGMGTGSRLIQLCLEEARERGMKGVAVLTNPDTGWAPSKDIFVKNGFSQVEHGPYSFELYAYTFPDASASAPYFPTDWDARLQRFSQGLTILRTDQCPYLEVATDNLLEAAKAAHIEPHIIHIESRAQMMALSPTPYGVFNVVYNGELIAYHRMTARAFYKKLTS</sequence>
<evidence type="ECO:0000313" key="3">
    <source>
        <dbReference type="Proteomes" id="UP000215596"/>
    </source>
</evidence>
<dbReference type="Pfam" id="PF00583">
    <property type="entry name" value="Acetyltransf_1"/>
    <property type="match status" value="1"/>
</dbReference>
<accession>A0A268EMZ7</accession>
<comment type="caution">
    <text evidence="2">The sequence shown here is derived from an EMBL/GenBank/DDBJ whole genome shotgun (WGS) entry which is preliminary data.</text>
</comment>
<dbReference type="InterPro" id="IPR016181">
    <property type="entry name" value="Acyl_CoA_acyltransferase"/>
</dbReference>
<proteinExistence type="predicted"/>
<dbReference type="RefSeq" id="WP_095266502.1">
    <property type="nucleotide sequence ID" value="NZ_NPBY01000055.1"/>
</dbReference>
<dbReference type="CDD" id="cd04301">
    <property type="entry name" value="NAT_SF"/>
    <property type="match status" value="1"/>
</dbReference>
<feature type="domain" description="N-acetyltransferase" evidence="1">
    <location>
        <begin position="1"/>
        <end position="151"/>
    </location>
</feature>
<reference evidence="2 3" key="1">
    <citation type="submission" date="2017-07" db="EMBL/GenBank/DDBJ databases">
        <title>Isolation and whole genome analysis of endospore-forming bacteria from heroin.</title>
        <authorList>
            <person name="Kalinowski J."/>
            <person name="Ahrens B."/>
            <person name="Al-Dilaimi A."/>
            <person name="Winkler A."/>
            <person name="Wibberg D."/>
            <person name="Schleenbecker U."/>
            <person name="Ruckert C."/>
            <person name="Wolfel R."/>
            <person name="Grass G."/>
        </authorList>
    </citation>
    <scope>NUCLEOTIDE SEQUENCE [LARGE SCALE GENOMIC DNA]</scope>
    <source>
        <strain evidence="2 3">7537-G1</strain>
    </source>
</reference>
<dbReference type="Gene3D" id="3.40.630.30">
    <property type="match status" value="1"/>
</dbReference>
<protein>
    <submittedName>
        <fullName evidence="2">GNAT family N-acetyltransferase</fullName>
    </submittedName>
</protein>